<dbReference type="SUPFAM" id="SSF51735">
    <property type="entry name" value="NAD(P)-binding Rossmann-fold domains"/>
    <property type="match status" value="1"/>
</dbReference>
<protein>
    <submittedName>
        <fullName evidence="5">Short-chain dehydrogenase</fullName>
    </submittedName>
</protein>
<dbReference type="PANTHER" id="PTHR43639:SF1">
    <property type="entry name" value="SHORT-CHAIN DEHYDROGENASE_REDUCTASE FAMILY PROTEIN"/>
    <property type="match status" value="1"/>
</dbReference>
<sequence length="256" mass="26875">MNTGRLNGKAALVTGASRGIGRGIAERLARDGAVVAIHYGSRRDAAEEAAARIQAEGGTAFPVGADLGSLESIEAMWGQLDAKLTELTGEARLDILVNNAGIGTRGKIGETTEAMFDELMTVNVKAPFFLIQGALPRMRDGGRIINISSGVTRIAYPDLAAYNMTKGALNTLTLTLAKELGPRGITVNAILPGIVDTEMNAAWLHEPQAWKFASEMSALGRVGQPGDIADIAGFLASDDSRWVTAQMIDATGGSHL</sequence>
<dbReference type="PRINTS" id="PR00081">
    <property type="entry name" value="GDHRDH"/>
</dbReference>
<dbReference type="InterPro" id="IPR002347">
    <property type="entry name" value="SDR_fam"/>
</dbReference>
<dbReference type="InterPro" id="IPR036291">
    <property type="entry name" value="NAD(P)-bd_dom_sf"/>
</dbReference>
<comment type="similarity">
    <text evidence="1">Belongs to the short-chain dehydrogenases/reductases (SDR) family.</text>
</comment>
<dbReference type="FunFam" id="3.40.50.720:FF:000374">
    <property type="entry name" value="3-oxoacyl-(Acyl-carrier-protein) reductase"/>
    <property type="match status" value="1"/>
</dbReference>
<feature type="domain" description="Ketoreductase" evidence="4">
    <location>
        <begin position="9"/>
        <end position="193"/>
    </location>
</feature>
<dbReference type="InterPro" id="IPR020904">
    <property type="entry name" value="Sc_DH/Rdtase_CS"/>
</dbReference>
<dbReference type="EMBL" id="CP003422">
    <property type="protein sequence ID" value="AFH60399.1"/>
    <property type="molecule type" value="Genomic_DNA"/>
</dbReference>
<accession>I0BDF2</accession>
<gene>
    <name evidence="5" type="ORF">B2K_06630</name>
</gene>
<evidence type="ECO:0000259" key="4">
    <source>
        <dbReference type="SMART" id="SM00822"/>
    </source>
</evidence>
<dbReference type="PRINTS" id="PR00080">
    <property type="entry name" value="SDRFAMILY"/>
</dbReference>
<dbReference type="PATRIC" id="fig|997761.3.peg.1311"/>
<dbReference type="InterPro" id="IPR057326">
    <property type="entry name" value="KR_dom"/>
</dbReference>
<dbReference type="AlphaFoldDB" id="I0BDF2"/>
<dbReference type="PROSITE" id="PS00061">
    <property type="entry name" value="ADH_SHORT"/>
    <property type="match status" value="1"/>
</dbReference>
<dbReference type="Gene3D" id="3.40.50.720">
    <property type="entry name" value="NAD(P)-binding Rossmann-like Domain"/>
    <property type="match status" value="1"/>
</dbReference>
<reference evidence="5 6" key="1">
    <citation type="submission" date="2013-06" db="EMBL/GenBank/DDBJ databases">
        <title>Complete genome sequence of Paenibacillus mucilaginosus K02.</title>
        <authorList>
            <person name="Xiao B."/>
            <person name="Sun L."/>
            <person name="Xiao L."/>
            <person name="Lian B."/>
        </authorList>
    </citation>
    <scope>NUCLEOTIDE SEQUENCE [LARGE SCALE GENOMIC DNA]</scope>
    <source>
        <strain evidence="5 6">K02</strain>
    </source>
</reference>
<keyword evidence="3" id="KW-0560">Oxidoreductase</keyword>
<dbReference type="GO" id="GO:0016491">
    <property type="term" value="F:oxidoreductase activity"/>
    <property type="evidence" value="ECO:0007669"/>
    <property type="project" value="UniProtKB-KW"/>
</dbReference>
<dbReference type="RefSeq" id="WP_014649727.1">
    <property type="nucleotide sequence ID" value="NC_017672.3"/>
</dbReference>
<dbReference type="OrthoDB" id="9803333at2"/>
<dbReference type="PANTHER" id="PTHR43639">
    <property type="entry name" value="OXIDOREDUCTASE, SHORT-CHAIN DEHYDROGENASE/REDUCTASE FAMILY (AFU_ORTHOLOGUE AFUA_5G02870)"/>
    <property type="match status" value="1"/>
</dbReference>
<evidence type="ECO:0000313" key="5">
    <source>
        <dbReference type="EMBL" id="AFH60399.1"/>
    </source>
</evidence>
<dbReference type="Proteomes" id="UP000007392">
    <property type="component" value="Chromosome"/>
</dbReference>
<dbReference type="SMART" id="SM00822">
    <property type="entry name" value="PKS_KR"/>
    <property type="match status" value="1"/>
</dbReference>
<dbReference type="HOGENOM" id="CLU_010194_1_3_9"/>
<keyword evidence="2" id="KW-0521">NADP</keyword>
<dbReference type="KEGG" id="pmw:B2K_06630"/>
<name>I0BDF2_9BACL</name>
<evidence type="ECO:0000256" key="2">
    <source>
        <dbReference type="ARBA" id="ARBA00022857"/>
    </source>
</evidence>
<evidence type="ECO:0000313" key="6">
    <source>
        <dbReference type="Proteomes" id="UP000007392"/>
    </source>
</evidence>
<organism evidence="5 6">
    <name type="scientific">Paenibacillus mucilaginosus K02</name>
    <dbReference type="NCBI Taxonomy" id="997761"/>
    <lineage>
        <taxon>Bacteria</taxon>
        <taxon>Bacillati</taxon>
        <taxon>Bacillota</taxon>
        <taxon>Bacilli</taxon>
        <taxon>Bacillales</taxon>
        <taxon>Paenibacillaceae</taxon>
        <taxon>Paenibacillus</taxon>
    </lineage>
</organism>
<dbReference type="Pfam" id="PF13561">
    <property type="entry name" value="adh_short_C2"/>
    <property type="match status" value="1"/>
</dbReference>
<proteinExistence type="inferred from homology"/>
<evidence type="ECO:0000256" key="3">
    <source>
        <dbReference type="ARBA" id="ARBA00023002"/>
    </source>
</evidence>
<evidence type="ECO:0000256" key="1">
    <source>
        <dbReference type="ARBA" id="ARBA00006484"/>
    </source>
</evidence>